<dbReference type="GO" id="GO:0006637">
    <property type="term" value="P:acyl-CoA metabolic process"/>
    <property type="evidence" value="ECO:0007669"/>
    <property type="project" value="TreeGrafter"/>
</dbReference>
<comment type="similarity">
    <text evidence="1">Belongs to the ATP-dependent AMP-binding enzyme family.</text>
</comment>
<protein>
    <submittedName>
        <fullName evidence="7">Acyl-CoA synthetase</fullName>
    </submittedName>
</protein>
<dbReference type="GO" id="GO:0006633">
    <property type="term" value="P:fatty acid biosynthetic process"/>
    <property type="evidence" value="ECO:0007669"/>
    <property type="project" value="TreeGrafter"/>
</dbReference>
<proteinExistence type="inferred from homology"/>
<dbReference type="InterPro" id="IPR020845">
    <property type="entry name" value="AMP-binding_CS"/>
</dbReference>
<dbReference type="InterPro" id="IPR045851">
    <property type="entry name" value="AMP-bd_C_sf"/>
</dbReference>
<evidence type="ECO:0000256" key="1">
    <source>
        <dbReference type="ARBA" id="ARBA00006432"/>
    </source>
</evidence>
<keyword evidence="4" id="KW-0067">ATP-binding</keyword>
<evidence type="ECO:0000256" key="3">
    <source>
        <dbReference type="ARBA" id="ARBA00022741"/>
    </source>
</evidence>
<keyword evidence="2" id="KW-0436">Ligase</keyword>
<dbReference type="InterPro" id="IPR025110">
    <property type="entry name" value="AMP-bd_C"/>
</dbReference>
<evidence type="ECO:0000313" key="8">
    <source>
        <dbReference type="Proteomes" id="UP000217257"/>
    </source>
</evidence>
<feature type="domain" description="AMP-dependent synthetase/ligase" evidence="5">
    <location>
        <begin position="35"/>
        <end position="404"/>
    </location>
</feature>
<evidence type="ECO:0000313" key="7">
    <source>
        <dbReference type="EMBL" id="ATB35796.1"/>
    </source>
</evidence>
<dbReference type="PANTHER" id="PTHR43605">
    <property type="entry name" value="ACYL-COENZYME A SYNTHETASE"/>
    <property type="match status" value="1"/>
</dbReference>
<organism evidence="7 8">
    <name type="scientific">Cystobacter fuscus</name>
    <dbReference type="NCBI Taxonomy" id="43"/>
    <lineage>
        <taxon>Bacteria</taxon>
        <taxon>Pseudomonadati</taxon>
        <taxon>Myxococcota</taxon>
        <taxon>Myxococcia</taxon>
        <taxon>Myxococcales</taxon>
        <taxon>Cystobacterineae</taxon>
        <taxon>Archangiaceae</taxon>
        <taxon>Cystobacter</taxon>
    </lineage>
</organism>
<dbReference type="AlphaFoldDB" id="A0A250IY05"/>
<dbReference type="Pfam" id="PF13193">
    <property type="entry name" value="AMP-binding_C"/>
    <property type="match status" value="1"/>
</dbReference>
<evidence type="ECO:0000256" key="4">
    <source>
        <dbReference type="ARBA" id="ARBA00022840"/>
    </source>
</evidence>
<dbReference type="PROSITE" id="PS00455">
    <property type="entry name" value="AMP_BINDING"/>
    <property type="match status" value="1"/>
</dbReference>
<dbReference type="EMBL" id="CP022098">
    <property type="protein sequence ID" value="ATB35796.1"/>
    <property type="molecule type" value="Genomic_DNA"/>
</dbReference>
<evidence type="ECO:0000259" key="6">
    <source>
        <dbReference type="Pfam" id="PF13193"/>
    </source>
</evidence>
<dbReference type="GO" id="GO:0015645">
    <property type="term" value="F:fatty acid ligase activity"/>
    <property type="evidence" value="ECO:0007669"/>
    <property type="project" value="TreeGrafter"/>
</dbReference>
<dbReference type="FunFam" id="3.30.300.30:FF:000005">
    <property type="entry name" value="Acyl-coenzyme A synthetase ACSM5, mitochondrial"/>
    <property type="match status" value="1"/>
</dbReference>
<dbReference type="GO" id="GO:0016405">
    <property type="term" value="F:CoA-ligase activity"/>
    <property type="evidence" value="ECO:0007669"/>
    <property type="project" value="UniProtKB-ARBA"/>
</dbReference>
<dbReference type="SUPFAM" id="SSF56801">
    <property type="entry name" value="Acetyl-CoA synthetase-like"/>
    <property type="match status" value="1"/>
</dbReference>
<feature type="domain" description="AMP-binding enzyme C-terminal" evidence="6">
    <location>
        <begin position="455"/>
        <end position="533"/>
    </location>
</feature>
<dbReference type="Gene3D" id="3.40.50.12780">
    <property type="entry name" value="N-terminal domain of ligase-like"/>
    <property type="match status" value="1"/>
</dbReference>
<name>A0A250IY05_9BACT</name>
<sequence>MASSPPRNMTDYEATWRGFRWNRPEFFNFAADVTDRWARERPEALALQWSDEGGAERSFTWSEVRRHSLHAARFLTGLGLRKGERVFVMMPRVPEWWFLVLGCIRAGIVFMPGTPMLTPKDVRYRLEAAGAHGVIADASCLDRFEGLAGTGAVRHWVSVGSAPSPWVAYSSEAAPEDASGDSFERTRADDPMLLYFTSGTTGMPKRVQHTQASYGLGHEVTGRYWLDLTPEDRHLTLSDTGWAKCAWGKLFGPWSQGACNVVYDFRGRFDPERFLRMLERQRVTTFCAPPTAWRALVQKDLSAYDLSALRHVASAGEPLNPEVIDTWKQATGLTIREGYGQTESVVVVGMFSCLEPRVGSMGKPTPGFVVSVIDDAGREVPSGQEGDIAVRVKPERPVGLFDGYLEDDAANETAFRGDWYVTGDRAVKDADGYFWFVGRRDDVVKTSGYRVGPFEVESALLEHAAVVESAVVGVPDERLGQRLKAYVVLAPGFTGSEALASELQEHVKRTTAPYKYPREIEFVTELPKTVSGKIRRNELRALALGRPPAKD</sequence>
<dbReference type="GO" id="GO:0004321">
    <property type="term" value="F:fatty-acyl-CoA synthase activity"/>
    <property type="evidence" value="ECO:0007669"/>
    <property type="project" value="TreeGrafter"/>
</dbReference>
<dbReference type="Pfam" id="PF00501">
    <property type="entry name" value="AMP-binding"/>
    <property type="match status" value="1"/>
</dbReference>
<dbReference type="Gene3D" id="3.30.300.30">
    <property type="match status" value="1"/>
</dbReference>
<gene>
    <name evidence="7" type="ORF">CYFUS_001210</name>
</gene>
<dbReference type="InterPro" id="IPR051087">
    <property type="entry name" value="Mitochondrial_ACSM"/>
</dbReference>
<reference evidence="7 8" key="1">
    <citation type="submission" date="2017-06" db="EMBL/GenBank/DDBJ databases">
        <title>Sequencing and comparative analysis of myxobacterial genomes.</title>
        <authorList>
            <person name="Rupp O."/>
            <person name="Goesmann A."/>
            <person name="Sogaard-Andersen L."/>
        </authorList>
    </citation>
    <scope>NUCLEOTIDE SEQUENCE [LARGE SCALE GENOMIC DNA]</scope>
    <source>
        <strain evidence="7 8">DSM 52655</strain>
    </source>
</reference>
<dbReference type="KEGG" id="cfus:CYFUS_001210"/>
<evidence type="ECO:0000256" key="2">
    <source>
        <dbReference type="ARBA" id="ARBA00022598"/>
    </source>
</evidence>
<accession>A0A250IY05</accession>
<dbReference type="Proteomes" id="UP000217257">
    <property type="component" value="Chromosome"/>
</dbReference>
<dbReference type="InterPro" id="IPR000873">
    <property type="entry name" value="AMP-dep_synth/lig_dom"/>
</dbReference>
<dbReference type="RefSeq" id="WP_198316471.1">
    <property type="nucleotide sequence ID" value="NZ_CP022098.1"/>
</dbReference>
<dbReference type="GO" id="GO:0005524">
    <property type="term" value="F:ATP binding"/>
    <property type="evidence" value="ECO:0007669"/>
    <property type="project" value="UniProtKB-KW"/>
</dbReference>
<dbReference type="InterPro" id="IPR042099">
    <property type="entry name" value="ANL_N_sf"/>
</dbReference>
<keyword evidence="3" id="KW-0547">Nucleotide-binding</keyword>
<evidence type="ECO:0000259" key="5">
    <source>
        <dbReference type="Pfam" id="PF00501"/>
    </source>
</evidence>
<dbReference type="PANTHER" id="PTHR43605:SF10">
    <property type="entry name" value="ACYL-COA SYNTHETASE MEDIUM CHAIN FAMILY MEMBER 3"/>
    <property type="match status" value="1"/>
</dbReference>